<dbReference type="PANTHER" id="PTHR43774">
    <property type="entry name" value="PEPTIDE METHIONINE SULFOXIDE REDUCTASE"/>
    <property type="match status" value="1"/>
</dbReference>
<protein>
    <recommendedName>
        <fullName evidence="4">Peptide methionine sulfoxide reductase MsrA</fullName>
        <shortName evidence="4">Protein-methionine-S-oxide reductase</shortName>
        <ecNumber evidence="4">1.8.4.11</ecNumber>
    </recommendedName>
    <alternativeName>
        <fullName evidence="4">Peptide-methionine (S)-S-oxide reductase</fullName>
        <shortName evidence="4">Peptide Met(O) reductase</shortName>
    </alternativeName>
</protein>
<dbReference type="EMBL" id="BSOS01000013">
    <property type="protein sequence ID" value="GLR66311.1"/>
    <property type="molecule type" value="Genomic_DNA"/>
</dbReference>
<comment type="caution">
    <text evidence="6">The sequence shown here is derived from an EMBL/GenBank/DDBJ whole genome shotgun (WGS) entry which is preliminary data.</text>
</comment>
<keyword evidence="7" id="KW-1185">Reference proteome</keyword>
<organism evidence="6 7">
    <name type="scientific">Acidocella aquatica</name>
    <dbReference type="NCBI Taxonomy" id="1922313"/>
    <lineage>
        <taxon>Bacteria</taxon>
        <taxon>Pseudomonadati</taxon>
        <taxon>Pseudomonadota</taxon>
        <taxon>Alphaproteobacteria</taxon>
        <taxon>Acetobacterales</taxon>
        <taxon>Acidocellaceae</taxon>
        <taxon>Acidocella</taxon>
    </lineage>
</organism>
<feature type="active site" evidence="4">
    <location>
        <position position="16"/>
    </location>
</feature>
<comment type="catalytic activity">
    <reaction evidence="2 4">
        <text>L-methionyl-[protein] + [thioredoxin]-disulfide + H2O = L-methionyl-(S)-S-oxide-[protein] + [thioredoxin]-dithiol</text>
        <dbReference type="Rhea" id="RHEA:14217"/>
        <dbReference type="Rhea" id="RHEA-COMP:10698"/>
        <dbReference type="Rhea" id="RHEA-COMP:10700"/>
        <dbReference type="Rhea" id="RHEA-COMP:12313"/>
        <dbReference type="Rhea" id="RHEA-COMP:12315"/>
        <dbReference type="ChEBI" id="CHEBI:15377"/>
        <dbReference type="ChEBI" id="CHEBI:16044"/>
        <dbReference type="ChEBI" id="CHEBI:29950"/>
        <dbReference type="ChEBI" id="CHEBI:44120"/>
        <dbReference type="ChEBI" id="CHEBI:50058"/>
        <dbReference type="EC" id="1.8.4.11"/>
    </reaction>
</comment>
<dbReference type="HAMAP" id="MF_01401">
    <property type="entry name" value="MsrA"/>
    <property type="match status" value="1"/>
</dbReference>
<evidence type="ECO:0000256" key="1">
    <source>
        <dbReference type="ARBA" id="ARBA00023002"/>
    </source>
</evidence>
<accession>A0ABQ6A3C8</accession>
<dbReference type="Proteomes" id="UP001156641">
    <property type="component" value="Unassembled WGS sequence"/>
</dbReference>
<comment type="function">
    <text evidence="4">Has an important function as a repair enzyme for proteins that have been inactivated by oxidation. Catalyzes the reversible oxidation-reduction of methionine sulfoxide in proteins to methionine.</text>
</comment>
<comment type="catalytic activity">
    <reaction evidence="3 4">
        <text>[thioredoxin]-disulfide + L-methionine + H2O = L-methionine (S)-S-oxide + [thioredoxin]-dithiol</text>
        <dbReference type="Rhea" id="RHEA:19993"/>
        <dbReference type="Rhea" id="RHEA-COMP:10698"/>
        <dbReference type="Rhea" id="RHEA-COMP:10700"/>
        <dbReference type="ChEBI" id="CHEBI:15377"/>
        <dbReference type="ChEBI" id="CHEBI:29950"/>
        <dbReference type="ChEBI" id="CHEBI:50058"/>
        <dbReference type="ChEBI" id="CHEBI:57844"/>
        <dbReference type="ChEBI" id="CHEBI:58772"/>
        <dbReference type="EC" id="1.8.4.11"/>
    </reaction>
</comment>
<feature type="domain" description="Peptide methionine sulphoxide reductase MsrA" evidence="5">
    <location>
        <begin position="9"/>
        <end position="162"/>
    </location>
</feature>
<dbReference type="EC" id="1.8.4.11" evidence="4"/>
<dbReference type="Gene3D" id="3.30.1060.10">
    <property type="entry name" value="Peptide methionine sulphoxide reductase MsrA"/>
    <property type="match status" value="1"/>
</dbReference>
<dbReference type="NCBIfam" id="TIGR00401">
    <property type="entry name" value="msrA"/>
    <property type="match status" value="1"/>
</dbReference>
<evidence type="ECO:0000313" key="7">
    <source>
        <dbReference type="Proteomes" id="UP001156641"/>
    </source>
</evidence>
<evidence type="ECO:0000259" key="5">
    <source>
        <dbReference type="Pfam" id="PF01625"/>
    </source>
</evidence>
<evidence type="ECO:0000256" key="4">
    <source>
        <dbReference type="HAMAP-Rule" id="MF_01401"/>
    </source>
</evidence>
<dbReference type="Pfam" id="PF01625">
    <property type="entry name" value="PMSR"/>
    <property type="match status" value="1"/>
</dbReference>
<dbReference type="SUPFAM" id="SSF55068">
    <property type="entry name" value="Peptide methionine sulfoxide reductase"/>
    <property type="match status" value="1"/>
</dbReference>
<name>A0ABQ6A3C8_9PROT</name>
<sequence length="184" mass="20098">MTETAKTETAILGGGCFWCTEAAFTELAGVTAVQSGYAGGQIANPSYKQVCTGATGHAEVVQVTYRPEILSFEDLLRVFFTIHDPTTLNRQGADIGTQYRSVIFYADAAQKAAAEKIIAEFESSGAWGQKIVTELSPAPIFYRAEPEHDQYFARNPYSGYCNAVIAPKITKLRKVFASRLRKPA</sequence>
<reference evidence="7" key="1">
    <citation type="journal article" date="2019" name="Int. J. Syst. Evol. Microbiol.">
        <title>The Global Catalogue of Microorganisms (GCM) 10K type strain sequencing project: providing services to taxonomists for standard genome sequencing and annotation.</title>
        <authorList>
            <consortium name="The Broad Institute Genomics Platform"/>
            <consortium name="The Broad Institute Genome Sequencing Center for Infectious Disease"/>
            <person name="Wu L."/>
            <person name="Ma J."/>
        </authorList>
    </citation>
    <scope>NUCLEOTIDE SEQUENCE [LARGE SCALE GENOMIC DNA]</scope>
    <source>
        <strain evidence="7">NBRC 112502</strain>
    </source>
</reference>
<proteinExistence type="inferred from homology"/>
<evidence type="ECO:0000256" key="3">
    <source>
        <dbReference type="ARBA" id="ARBA00048782"/>
    </source>
</evidence>
<dbReference type="InterPro" id="IPR036509">
    <property type="entry name" value="Met_Sox_Rdtase_MsrA_sf"/>
</dbReference>
<evidence type="ECO:0000256" key="2">
    <source>
        <dbReference type="ARBA" id="ARBA00047806"/>
    </source>
</evidence>
<dbReference type="InterPro" id="IPR002569">
    <property type="entry name" value="Met_Sox_Rdtase_MsrA_dom"/>
</dbReference>
<dbReference type="PANTHER" id="PTHR43774:SF1">
    <property type="entry name" value="PEPTIDE METHIONINE SULFOXIDE REDUCTASE MSRA 2"/>
    <property type="match status" value="1"/>
</dbReference>
<dbReference type="RefSeq" id="WP_284256988.1">
    <property type="nucleotide sequence ID" value="NZ_BSOS01000013.1"/>
</dbReference>
<gene>
    <name evidence="6" type="primary">msrA_2</name>
    <name evidence="4" type="synonym">msrA</name>
    <name evidence="6" type="ORF">GCM10010909_09910</name>
</gene>
<comment type="similarity">
    <text evidence="4">Belongs to the MsrA Met sulfoxide reductase family.</text>
</comment>
<keyword evidence="1 4" id="KW-0560">Oxidoreductase</keyword>
<evidence type="ECO:0000313" key="6">
    <source>
        <dbReference type="EMBL" id="GLR66311.1"/>
    </source>
</evidence>